<dbReference type="EMBL" id="WISB01000178">
    <property type="protein sequence ID" value="MQW72925.1"/>
    <property type="molecule type" value="Genomic_DNA"/>
</dbReference>
<name>A0A6G1WTJ0_9HYPH</name>
<organism evidence="1">
    <name type="scientific">Sinorhizobium medicae</name>
    <dbReference type="NCBI Taxonomy" id="110321"/>
    <lineage>
        <taxon>Bacteria</taxon>
        <taxon>Pseudomonadati</taxon>
        <taxon>Pseudomonadota</taxon>
        <taxon>Alphaproteobacteria</taxon>
        <taxon>Hyphomicrobiales</taxon>
        <taxon>Rhizobiaceae</taxon>
        <taxon>Sinorhizobium/Ensifer group</taxon>
        <taxon>Sinorhizobium</taxon>
    </lineage>
</organism>
<protein>
    <submittedName>
        <fullName evidence="1">Phage portal protein</fullName>
    </submittedName>
</protein>
<feature type="non-terminal residue" evidence="1">
    <location>
        <position position="61"/>
    </location>
</feature>
<comment type="caution">
    <text evidence="1">The sequence shown here is derived from an EMBL/GenBank/DDBJ whole genome shotgun (WGS) entry which is preliminary data.</text>
</comment>
<reference evidence="1" key="1">
    <citation type="journal article" date="2013" name="Genome Biol.">
        <title>Comparative genomics of the core and accessory genomes of 48 Sinorhizobium strains comprising five genospecies.</title>
        <authorList>
            <person name="Sugawara M."/>
            <person name="Epstein B."/>
            <person name="Badgley B.D."/>
            <person name="Unno T."/>
            <person name="Xu L."/>
            <person name="Reese J."/>
            <person name="Gyaneshwar P."/>
            <person name="Denny R."/>
            <person name="Mudge J."/>
            <person name="Bharti A.K."/>
            <person name="Farmer A.D."/>
            <person name="May G.D."/>
            <person name="Woodward J.E."/>
            <person name="Medigue C."/>
            <person name="Vallenet D."/>
            <person name="Lajus A."/>
            <person name="Rouy Z."/>
            <person name="Martinez-Vaz B."/>
            <person name="Tiffin P."/>
            <person name="Young N.D."/>
            <person name="Sadowsky M.J."/>
        </authorList>
    </citation>
    <scope>NUCLEOTIDE SEQUENCE</scope>
    <source>
        <strain evidence="1">M1</strain>
    </source>
</reference>
<proteinExistence type="predicted"/>
<accession>A0A6G1WTJ0</accession>
<gene>
    <name evidence="1" type="ORF">GHJ91_28465</name>
</gene>
<dbReference type="AlphaFoldDB" id="A0A6G1WTJ0"/>
<evidence type="ECO:0000313" key="1">
    <source>
        <dbReference type="EMBL" id="MQW72925.1"/>
    </source>
</evidence>
<sequence length="61" mass="6403">MSGEVTILGPDAKPLSPAVRAAARAQVAKNRLMASSAYQGASYDHPSFAKWRPGTWSGQSA</sequence>